<evidence type="ECO:0000256" key="1">
    <source>
        <dbReference type="SAM" id="MobiDB-lite"/>
    </source>
</evidence>
<protein>
    <recommendedName>
        <fullName evidence="2">Pyrrolo-quinoline quinone repeat domain-containing protein</fullName>
    </recommendedName>
</protein>
<evidence type="ECO:0000313" key="4">
    <source>
        <dbReference type="Proteomes" id="UP001144280"/>
    </source>
</evidence>
<comment type="caution">
    <text evidence="3">The sequence shown here is derived from an EMBL/GenBank/DDBJ whole genome shotgun (WGS) entry which is preliminary data.</text>
</comment>
<evidence type="ECO:0000259" key="2">
    <source>
        <dbReference type="Pfam" id="PF13360"/>
    </source>
</evidence>
<accession>A0ABQ5R7L7</accession>
<keyword evidence="4" id="KW-1185">Reference proteome</keyword>
<dbReference type="SUPFAM" id="SSF50998">
    <property type="entry name" value="Quinoprotein alcohol dehydrogenase-like"/>
    <property type="match status" value="1"/>
</dbReference>
<name>A0ABQ5R7L7_9ACTN</name>
<dbReference type="EMBL" id="BSDI01000069">
    <property type="protein sequence ID" value="GLI02764.1"/>
    <property type="molecule type" value="Genomic_DNA"/>
</dbReference>
<dbReference type="RefSeq" id="WP_281904458.1">
    <property type="nucleotide sequence ID" value="NZ_BSDI01000069.1"/>
</dbReference>
<proteinExistence type="predicted"/>
<dbReference type="InterPro" id="IPR011047">
    <property type="entry name" value="Quinoprotein_ADH-like_sf"/>
</dbReference>
<dbReference type="Gene3D" id="2.130.10.10">
    <property type="entry name" value="YVTN repeat-like/Quinoprotein amine dehydrogenase"/>
    <property type="match status" value="1"/>
</dbReference>
<feature type="domain" description="Pyrrolo-quinoline quinone repeat" evidence="2">
    <location>
        <begin position="67"/>
        <end position="201"/>
    </location>
</feature>
<organism evidence="3 4">
    <name type="scientific">Phytohabitans aurantiacus</name>
    <dbReference type="NCBI Taxonomy" id="3016789"/>
    <lineage>
        <taxon>Bacteria</taxon>
        <taxon>Bacillati</taxon>
        <taxon>Actinomycetota</taxon>
        <taxon>Actinomycetes</taxon>
        <taxon>Micromonosporales</taxon>
        <taxon>Micromonosporaceae</taxon>
    </lineage>
</organism>
<dbReference type="Pfam" id="PF13360">
    <property type="entry name" value="PQQ_2"/>
    <property type="match status" value="1"/>
</dbReference>
<evidence type="ECO:0000313" key="3">
    <source>
        <dbReference type="EMBL" id="GLI02764.1"/>
    </source>
</evidence>
<dbReference type="InterPro" id="IPR015943">
    <property type="entry name" value="WD40/YVTN_repeat-like_dom_sf"/>
</dbReference>
<gene>
    <name evidence="3" type="ORF">Pa4123_80420</name>
</gene>
<dbReference type="InterPro" id="IPR002372">
    <property type="entry name" value="PQQ_rpt_dom"/>
</dbReference>
<dbReference type="Proteomes" id="UP001144280">
    <property type="component" value="Unassembled WGS sequence"/>
</dbReference>
<reference evidence="3" key="1">
    <citation type="submission" date="2022-12" db="EMBL/GenBank/DDBJ databases">
        <title>New Phytohabitans aurantiacus sp. RD004123 nov., an actinomycete isolated from soil.</title>
        <authorList>
            <person name="Triningsih D.W."/>
            <person name="Harunari E."/>
            <person name="Igarashi Y."/>
        </authorList>
    </citation>
    <scope>NUCLEOTIDE SEQUENCE</scope>
    <source>
        <strain evidence="3">RD004123</strain>
    </source>
</reference>
<feature type="region of interest" description="Disordered" evidence="1">
    <location>
        <begin position="1"/>
        <end position="24"/>
    </location>
</feature>
<sequence length="443" mass="47708">MTGTGVIELGEVRHEPPEPTPEPGWSPAARRWFAALVGLATLGVTLGAAAPLPHPLAEATIPAALGDLAFGEGDTYYVIDGSHGRPAGTRTIAAYALPDARLRWRAPLPITGAVRGVGAAEGQMLVSTHPNLLESVETIAVGEDTGRVMWRRRAQFEGVTPERGNVLLWTAPNGVPAAGTGREALEAVEPGTAAVRWSYRVPVGGWLAYRYHNQRPVRVVTLLPSGRVEVRELEHGHLIAAADGLLPPRRPAEPSRYVQLAGDLLLVRQDRKVVTAYGLGRLERRWSAEVDPSTEFVSTDCGATLCVLSRLGGLRVLDPATGQTRWLKPGWSNPRRVGDRLVVNQTDRRPGRGPLVVADPATGRQLGVLGEWLPLGPARPDGRLPGVRIDLSTLRAWFAWLDPVTLSVRVIQAAADIIGDCEARADAILCRRLDASVGVWRLT</sequence>